<evidence type="ECO:0000259" key="11">
    <source>
        <dbReference type="Pfam" id="PF09334"/>
    </source>
</evidence>
<dbReference type="GO" id="GO:0004825">
    <property type="term" value="F:methionine-tRNA ligase activity"/>
    <property type="evidence" value="ECO:0007669"/>
    <property type="project" value="UniProtKB-EC"/>
</dbReference>
<dbReference type="Gene3D" id="1.10.730.10">
    <property type="entry name" value="Isoleucyl-tRNA Synthetase, Domain 1"/>
    <property type="match status" value="1"/>
</dbReference>
<dbReference type="AlphaFoldDB" id="A0A9N9LTD8"/>
<evidence type="ECO:0000256" key="1">
    <source>
        <dbReference type="ARBA" id="ARBA00005594"/>
    </source>
</evidence>
<dbReference type="PRINTS" id="PR01041">
    <property type="entry name" value="TRNASYNTHMET"/>
</dbReference>
<feature type="domain" description="Methionyl/Leucyl tRNA synthetase" evidence="11">
    <location>
        <begin position="62"/>
        <end position="428"/>
    </location>
</feature>
<comment type="catalytic activity">
    <reaction evidence="8">
        <text>tRNA(Met) + L-methionine + ATP = L-methionyl-tRNA(Met) + AMP + diphosphate</text>
        <dbReference type="Rhea" id="RHEA:13481"/>
        <dbReference type="Rhea" id="RHEA-COMP:9667"/>
        <dbReference type="Rhea" id="RHEA-COMP:9698"/>
        <dbReference type="ChEBI" id="CHEBI:30616"/>
        <dbReference type="ChEBI" id="CHEBI:33019"/>
        <dbReference type="ChEBI" id="CHEBI:57844"/>
        <dbReference type="ChEBI" id="CHEBI:78442"/>
        <dbReference type="ChEBI" id="CHEBI:78530"/>
        <dbReference type="ChEBI" id="CHEBI:456215"/>
        <dbReference type="EC" id="6.1.1.10"/>
    </reaction>
</comment>
<evidence type="ECO:0000256" key="9">
    <source>
        <dbReference type="ARBA" id="ARBA00068817"/>
    </source>
</evidence>
<evidence type="ECO:0000313" key="13">
    <source>
        <dbReference type="Proteomes" id="UP000701801"/>
    </source>
</evidence>
<dbReference type="FunFam" id="2.170.220.10:FF:000001">
    <property type="entry name" value="methionine--tRNA ligase, mitochondrial"/>
    <property type="match status" value="1"/>
</dbReference>
<dbReference type="NCBIfam" id="TIGR00398">
    <property type="entry name" value="metG"/>
    <property type="match status" value="1"/>
</dbReference>
<dbReference type="Proteomes" id="UP000701801">
    <property type="component" value="Unassembled WGS sequence"/>
</dbReference>
<keyword evidence="5 10" id="KW-0067">ATP-binding</keyword>
<dbReference type="InterPro" id="IPR014758">
    <property type="entry name" value="Met-tRNA_synth"/>
</dbReference>
<evidence type="ECO:0000256" key="6">
    <source>
        <dbReference type="ARBA" id="ARBA00022917"/>
    </source>
</evidence>
<dbReference type="OrthoDB" id="24670at2759"/>
<evidence type="ECO:0000256" key="7">
    <source>
        <dbReference type="ARBA" id="ARBA00023146"/>
    </source>
</evidence>
<dbReference type="SUPFAM" id="SSF52374">
    <property type="entry name" value="Nucleotidylyl transferase"/>
    <property type="match status" value="1"/>
</dbReference>
<keyword evidence="6 10" id="KW-0648">Protein biosynthesis</keyword>
<dbReference type="InterPro" id="IPR033911">
    <property type="entry name" value="MetRS_core"/>
</dbReference>
<dbReference type="EMBL" id="CAJVRM010000318">
    <property type="protein sequence ID" value="CAG8979518.1"/>
    <property type="molecule type" value="Genomic_DNA"/>
</dbReference>
<dbReference type="GO" id="GO:0005739">
    <property type="term" value="C:mitochondrion"/>
    <property type="evidence" value="ECO:0007669"/>
    <property type="project" value="UniProtKB-ARBA"/>
</dbReference>
<organism evidence="12 13">
    <name type="scientific">Hymenoscyphus albidus</name>
    <dbReference type="NCBI Taxonomy" id="595503"/>
    <lineage>
        <taxon>Eukaryota</taxon>
        <taxon>Fungi</taxon>
        <taxon>Dikarya</taxon>
        <taxon>Ascomycota</taxon>
        <taxon>Pezizomycotina</taxon>
        <taxon>Leotiomycetes</taxon>
        <taxon>Helotiales</taxon>
        <taxon>Helotiaceae</taxon>
        <taxon>Hymenoscyphus</taxon>
    </lineage>
</organism>
<keyword evidence="13" id="KW-1185">Reference proteome</keyword>
<comment type="similarity">
    <text evidence="1 10">Belongs to the class-I aminoacyl-tRNA synthetase family.</text>
</comment>
<keyword evidence="7 10" id="KW-0030">Aminoacyl-tRNA synthetase</keyword>
<evidence type="ECO:0000256" key="5">
    <source>
        <dbReference type="ARBA" id="ARBA00022840"/>
    </source>
</evidence>
<proteinExistence type="inferred from homology"/>
<dbReference type="InterPro" id="IPR014729">
    <property type="entry name" value="Rossmann-like_a/b/a_fold"/>
</dbReference>
<dbReference type="CDD" id="cd00814">
    <property type="entry name" value="MetRS_core"/>
    <property type="match status" value="1"/>
</dbReference>
<reference evidence="12" key="1">
    <citation type="submission" date="2021-07" db="EMBL/GenBank/DDBJ databases">
        <authorList>
            <person name="Durling M."/>
        </authorList>
    </citation>
    <scope>NUCLEOTIDE SEQUENCE</scope>
</reference>
<dbReference type="GO" id="GO:0005524">
    <property type="term" value="F:ATP binding"/>
    <property type="evidence" value="ECO:0007669"/>
    <property type="project" value="UniProtKB-KW"/>
</dbReference>
<name>A0A9N9LTD8_9HELO</name>
<keyword evidence="3 10" id="KW-0436">Ligase</keyword>
<evidence type="ECO:0000256" key="4">
    <source>
        <dbReference type="ARBA" id="ARBA00022741"/>
    </source>
</evidence>
<evidence type="ECO:0000256" key="10">
    <source>
        <dbReference type="RuleBase" id="RU363039"/>
    </source>
</evidence>
<evidence type="ECO:0000256" key="3">
    <source>
        <dbReference type="ARBA" id="ARBA00022598"/>
    </source>
</evidence>
<protein>
    <recommendedName>
        <fullName evidence="9">Probable methionine--tRNA ligase, mitochondrial</fullName>
        <ecNumber evidence="2">6.1.1.10</ecNumber>
    </recommendedName>
</protein>
<dbReference type="SUPFAM" id="SSF47323">
    <property type="entry name" value="Anticodon-binding domain of a subclass of class I aminoacyl-tRNA synthetases"/>
    <property type="match status" value="1"/>
</dbReference>
<dbReference type="Gene3D" id="3.40.50.620">
    <property type="entry name" value="HUPs"/>
    <property type="match status" value="1"/>
</dbReference>
<evidence type="ECO:0000256" key="8">
    <source>
        <dbReference type="ARBA" id="ARBA00047364"/>
    </source>
</evidence>
<dbReference type="InterPro" id="IPR023457">
    <property type="entry name" value="Met-tRNA_synth_2"/>
</dbReference>
<keyword evidence="4 10" id="KW-0547">Nucleotide-binding</keyword>
<dbReference type="InterPro" id="IPR009080">
    <property type="entry name" value="tRNAsynth_Ia_anticodon-bd"/>
</dbReference>
<sequence length="605" mass="67988">MNLRILTSHQLRLRSARGGRLLIKPPWVCPSCKISSSSRWAFASTPSAPAPSSSKPAIEKPYYVTTPIFYVNAAPHVGHLYSMVLADVFKRWQVLRGKKAFLCTGTDEHGMKVQQAAAHADMAPKEFCDLTSVTFENLAERIGLANDHFVRTTDQTHKDAVQYAWFMLEKAGYIYQSKHEGWYCVSDETYYPESAIEKRLDPYTGKTFMASQETGKEVEWTSEPNYHFKLSAFKDRLLKFYKSNPQFVVPATRMKDVVNWVSAGLEDLSISRPVERLSWGIPVPGDETQTIYVWLDALINYATKAGYPWAPGKEQELGWPADLHVIGKDIVRFHCIYWPAFLFALGLEPPKRILAHAHWTLGNQKMAKSTGNVVSPALAMDRFGVDAIRYYLVHDGGITNDSDYGNHHIVERYKKGLQGGLGNLASRITRPKTWNVRKCIEAIRDRGLLSSTGYQTSQAKYLSVLAKLASAKMGELNAAAALHLIMDTVYETNKFLQDASPWILGRTQDFVTRPDTGVVYDANQQRIEEIVYHCAEALRITGILLQPYIPAKAEYLLDMLGVEKGKRSLKDAVYGKDFDYGTSMPGRGPGRKPEGALFPPLSVWT</sequence>
<accession>A0A9N9LTD8</accession>
<evidence type="ECO:0000256" key="2">
    <source>
        <dbReference type="ARBA" id="ARBA00012838"/>
    </source>
</evidence>
<dbReference type="Pfam" id="PF09334">
    <property type="entry name" value="tRNA-synt_1g"/>
    <property type="match status" value="1"/>
</dbReference>
<dbReference type="PANTHER" id="PTHR43326">
    <property type="entry name" value="METHIONYL-TRNA SYNTHETASE"/>
    <property type="match status" value="1"/>
</dbReference>
<dbReference type="PANTHER" id="PTHR43326:SF1">
    <property type="entry name" value="METHIONINE--TRNA LIGASE, MITOCHONDRIAL"/>
    <property type="match status" value="1"/>
</dbReference>
<dbReference type="InterPro" id="IPR015413">
    <property type="entry name" value="Methionyl/Leucyl_tRNA_Synth"/>
</dbReference>
<dbReference type="GO" id="GO:0006431">
    <property type="term" value="P:methionyl-tRNA aminoacylation"/>
    <property type="evidence" value="ECO:0007669"/>
    <property type="project" value="InterPro"/>
</dbReference>
<evidence type="ECO:0000313" key="12">
    <source>
        <dbReference type="EMBL" id="CAG8979518.1"/>
    </source>
</evidence>
<dbReference type="Gene3D" id="2.170.220.10">
    <property type="match status" value="1"/>
</dbReference>
<comment type="caution">
    <text evidence="12">The sequence shown here is derived from an EMBL/GenBank/DDBJ whole genome shotgun (WGS) entry which is preliminary data.</text>
</comment>
<dbReference type="EC" id="6.1.1.10" evidence="2"/>
<gene>
    <name evidence="12" type="ORF">HYALB_00004970</name>
</gene>